<feature type="compositionally biased region" description="Acidic residues" evidence="9">
    <location>
        <begin position="499"/>
        <end position="526"/>
    </location>
</feature>
<dbReference type="PANTHER" id="PTHR46613:SF1">
    <property type="entry name" value="RADIAL SPOKE HEAD 10 HOMOLOG B-RELATED"/>
    <property type="match status" value="1"/>
</dbReference>
<feature type="region of interest" description="Disordered" evidence="9">
    <location>
        <begin position="462"/>
        <end position="544"/>
    </location>
</feature>
<feature type="region of interest" description="Disordered" evidence="9">
    <location>
        <begin position="686"/>
        <end position="740"/>
    </location>
</feature>
<dbReference type="SUPFAM" id="SSF82185">
    <property type="entry name" value="Histone H3 K4-specific methyltransferase SET7/9 N-terminal domain"/>
    <property type="match status" value="3"/>
</dbReference>
<evidence type="ECO:0000256" key="3">
    <source>
        <dbReference type="ARBA" id="ARBA00022490"/>
    </source>
</evidence>
<evidence type="ECO:0000313" key="10">
    <source>
        <dbReference type="EMBL" id="KAA0154622.1"/>
    </source>
</evidence>
<feature type="compositionally biased region" description="Low complexity" evidence="9">
    <location>
        <begin position="935"/>
        <end position="946"/>
    </location>
</feature>
<feature type="region of interest" description="Disordered" evidence="9">
    <location>
        <begin position="319"/>
        <end position="344"/>
    </location>
</feature>
<feature type="region of interest" description="Disordered" evidence="9">
    <location>
        <begin position="613"/>
        <end position="637"/>
    </location>
</feature>
<protein>
    <submittedName>
        <fullName evidence="10">Uncharacterized protein</fullName>
    </submittedName>
</protein>
<gene>
    <name evidence="10" type="ORF">FNF31_06277</name>
</gene>
<name>A0A5A8CNJ8_CAFRO</name>
<comment type="caution">
    <text evidence="10">The sequence shown here is derived from an EMBL/GenBank/DDBJ whole genome shotgun (WGS) entry which is preliminary data.</text>
</comment>
<keyword evidence="3" id="KW-0963">Cytoplasm</keyword>
<dbReference type="EMBL" id="VLTM01000092">
    <property type="protein sequence ID" value="KAA0154622.1"/>
    <property type="molecule type" value="Genomic_DNA"/>
</dbReference>
<evidence type="ECO:0000256" key="4">
    <source>
        <dbReference type="ARBA" id="ARBA00022737"/>
    </source>
</evidence>
<evidence type="ECO:0000256" key="9">
    <source>
        <dbReference type="SAM" id="MobiDB-lite"/>
    </source>
</evidence>
<keyword evidence="5" id="KW-0282">Flagellum</keyword>
<evidence type="ECO:0000256" key="5">
    <source>
        <dbReference type="ARBA" id="ARBA00022846"/>
    </source>
</evidence>
<feature type="compositionally biased region" description="Low complexity" evidence="9">
    <location>
        <begin position="1022"/>
        <end position="1047"/>
    </location>
</feature>
<dbReference type="SMART" id="SM00698">
    <property type="entry name" value="MORN"/>
    <property type="match status" value="9"/>
</dbReference>
<dbReference type="PANTHER" id="PTHR46613">
    <property type="entry name" value="RADIAL SPOKE HEAD 10 HOMOLOG B-RELATED"/>
    <property type="match status" value="1"/>
</dbReference>
<feature type="compositionally biased region" description="Low complexity" evidence="9">
    <location>
        <begin position="993"/>
        <end position="1004"/>
    </location>
</feature>
<feature type="compositionally biased region" description="Basic and acidic residues" evidence="9">
    <location>
        <begin position="320"/>
        <end position="333"/>
    </location>
</feature>
<evidence type="ECO:0000256" key="7">
    <source>
        <dbReference type="ARBA" id="ARBA00023212"/>
    </source>
</evidence>
<reference evidence="10 11" key="1">
    <citation type="submission" date="2019-07" db="EMBL/GenBank/DDBJ databases">
        <title>Genomes of Cafeteria roenbergensis.</title>
        <authorList>
            <person name="Fischer M.G."/>
            <person name="Hackl T."/>
            <person name="Roman M."/>
        </authorList>
    </citation>
    <scope>NUCLEOTIDE SEQUENCE [LARGE SCALE GENOMIC DNA]</scope>
    <source>
        <strain evidence="10 11">Cflag</strain>
    </source>
</reference>
<evidence type="ECO:0000256" key="2">
    <source>
        <dbReference type="ARBA" id="ARBA00004430"/>
    </source>
</evidence>
<feature type="region of interest" description="Disordered" evidence="9">
    <location>
        <begin position="930"/>
        <end position="1068"/>
    </location>
</feature>
<dbReference type="InterPro" id="IPR003409">
    <property type="entry name" value="MORN"/>
</dbReference>
<keyword evidence="8" id="KW-0966">Cell projection</keyword>
<proteinExistence type="predicted"/>
<evidence type="ECO:0000256" key="1">
    <source>
        <dbReference type="ARBA" id="ARBA00004230"/>
    </source>
</evidence>
<feature type="compositionally biased region" description="Low complexity" evidence="9">
    <location>
        <begin position="617"/>
        <end position="636"/>
    </location>
</feature>
<dbReference type="Pfam" id="PF02493">
    <property type="entry name" value="MORN"/>
    <property type="match status" value="9"/>
</dbReference>
<evidence type="ECO:0000313" key="11">
    <source>
        <dbReference type="Proteomes" id="UP000325113"/>
    </source>
</evidence>
<feature type="region of interest" description="Disordered" evidence="9">
    <location>
        <begin position="1134"/>
        <end position="1154"/>
    </location>
</feature>
<keyword evidence="4" id="KW-0677">Repeat</keyword>
<organism evidence="10 11">
    <name type="scientific">Cafeteria roenbergensis</name>
    <name type="common">Marine flagellate</name>
    <dbReference type="NCBI Taxonomy" id="33653"/>
    <lineage>
        <taxon>Eukaryota</taxon>
        <taxon>Sar</taxon>
        <taxon>Stramenopiles</taxon>
        <taxon>Bigyra</taxon>
        <taxon>Opalozoa</taxon>
        <taxon>Bicosoecida</taxon>
        <taxon>Cafeteriaceae</taxon>
        <taxon>Cafeteria</taxon>
    </lineage>
</organism>
<evidence type="ECO:0000256" key="6">
    <source>
        <dbReference type="ARBA" id="ARBA00023069"/>
    </source>
</evidence>
<evidence type="ECO:0000256" key="8">
    <source>
        <dbReference type="ARBA" id="ARBA00023273"/>
    </source>
</evidence>
<sequence length="1285" mass="131230">MRPHCGPQAQATGRLMDRIHPFVRIPGGAPYSDYNTDRGVAEQITAEACRLLVADHDCGLDEEQRFHGTGRIEYESGLVYEGDLAHGRATGRGKLFWPSGEAYEGTVRNGRAWGEGRMEWPNGTTYEGSMLDGKRHGFGVLVAASGVRYEGEWAGGKREGRGRLVYGVAVGPDGQRVVNEYVGQFRADRRHGVGTLRYASGSVYEGEWRDDRKAGQGVMVWPASGQVYKGGWADDQPDGQGVSVWERTRPQAADEHSADASRRPMCTRYEGGFRGGARHGVGTLYYADGAKYTGTWREGLKEGLGVMVSADGAVYEGVFEADRPRDGPQRRSDAPPSPRTTERQTAYSLHVDDVITGALPSVKARGAGSLAGPAGAALAGLSAARAVGGAVLAGGGVVGGRGLALATRRDATATQNVLSRWLPLLRRWYDAACVEGSTAMGGPLEISDGEGKPVRVVMEAGSSVDADGAGAAASEQGRADGRSEVPGLALRTLATLGEIDNEEEEDEEDEDEDEDEEGKDGDDDDSAASGQRGQDGLVASKGSVAHDPARPVLFREFLEVVVRLCRILYSGGRRPPTDPAALEAAAQHRQEEAAALTAQQSLATTFVQGGGGGGGFAPSSGPASPMVSGSVSVAGPPRVPPRPSRAVPASSLAFAVDCALWYMAVPAAAQLGVAALPGGRMPGLLAAGSPTRHSPSQGAGSGAPTPFGPPSVAAWGEPTPAASPAGSGGMPSLQPGKGRVPSLRSFDQHLAWDMASGGLRSLLFRPDALAGLDALAPALRVLFLRYSVPDDGPAMVPTSVDPGALADMVAGEEGSSGALSGTLAAARKSVHGRVVNGHGLLRMVRDAGLFADDFGAEQVAVLMRRSLFDLSGASGRADLGATCGGLATGQVTTGVVAPRREVAEAEAAAEEEDDNVAIADCGLVLVPDEEEDGVEGAAAAEASEAGPLGRAGSGDEEAGLGAGAAGKGPAKQAAAVSKRPGADAGAGAGAGAGEAAPRAKASGADAKAGPRGPAPRTDSEGSSRGSATARSAASSSKASAATSAATRPDQRQRKPAKARTPIGPGLPDLGAEATAADWPLILARLMLALLRLAPRRAAGAVAHERRWAEAKRELEEAAQAKAQAAAQAAAEAAAANKKAKKKPAKKGAPAEPEPVFEAEPVTAAQIEAVVGPPPSPPLLMPGASAPASAREVRDCGAAPGRTPVALGRGAPLADKLQVFLSTVLLRRLAVPGFTEAFARADPLSEAGSGGRLSARRSSRSPRTGLSAAEAAAASAAAAMEVAKLR</sequence>
<comment type="subcellular location">
    <subcellularLocation>
        <location evidence="1">Cell projection</location>
        <location evidence="1">Cilium</location>
        <location evidence="1">Flagellum</location>
    </subcellularLocation>
    <subcellularLocation>
        <location evidence="2">Cytoplasm</location>
        <location evidence="2">Cytoskeleton</location>
        <location evidence="2">Cilium axoneme</location>
    </subcellularLocation>
</comment>
<dbReference type="GO" id="GO:0031514">
    <property type="term" value="C:motile cilium"/>
    <property type="evidence" value="ECO:0007669"/>
    <property type="project" value="UniProtKB-SubCell"/>
</dbReference>
<feature type="compositionally biased region" description="Low complexity" evidence="9">
    <location>
        <begin position="462"/>
        <end position="474"/>
    </location>
</feature>
<keyword evidence="7" id="KW-0206">Cytoskeleton</keyword>
<dbReference type="Proteomes" id="UP000325113">
    <property type="component" value="Unassembled WGS sequence"/>
</dbReference>
<keyword evidence="6" id="KW-0969">Cilium</keyword>
<dbReference type="Gene3D" id="2.20.110.10">
    <property type="entry name" value="Histone H3 K4-specific methyltransferase SET7/9 N-terminal domain"/>
    <property type="match status" value="4"/>
</dbReference>
<accession>A0A5A8CNJ8</accession>
<feature type="region of interest" description="Disordered" evidence="9">
    <location>
        <begin position="1244"/>
        <end position="1267"/>
    </location>
</feature>
<dbReference type="GO" id="GO:0005930">
    <property type="term" value="C:axoneme"/>
    <property type="evidence" value="ECO:0007669"/>
    <property type="project" value="UniProtKB-SubCell"/>
</dbReference>